<dbReference type="Proteomes" id="UP001346149">
    <property type="component" value="Unassembled WGS sequence"/>
</dbReference>
<dbReference type="EMBL" id="JAXQNO010000008">
    <property type="protein sequence ID" value="KAK4791992.1"/>
    <property type="molecule type" value="Genomic_DNA"/>
</dbReference>
<proteinExistence type="inferred from homology"/>
<evidence type="ECO:0000256" key="1">
    <source>
        <dbReference type="ARBA" id="ARBA00009861"/>
    </source>
</evidence>
<evidence type="ECO:0000256" key="2">
    <source>
        <dbReference type="ARBA" id="ARBA00022679"/>
    </source>
</evidence>
<comment type="caution">
    <text evidence="4">The sequence shown here is derived from an EMBL/GenBank/DDBJ whole genome shotgun (WGS) entry which is preliminary data.</text>
</comment>
<keyword evidence="2" id="KW-0808">Transferase</keyword>
<dbReference type="InterPro" id="IPR023213">
    <property type="entry name" value="CAT-like_dom_sf"/>
</dbReference>
<dbReference type="PANTHER" id="PTHR31623">
    <property type="entry name" value="F21J9.9"/>
    <property type="match status" value="1"/>
</dbReference>
<evidence type="ECO:0000313" key="4">
    <source>
        <dbReference type="EMBL" id="KAK4791992.1"/>
    </source>
</evidence>
<gene>
    <name evidence="4" type="ORF">SAY86_022427</name>
</gene>
<sequence>MEVKVEFIKRETIVPSSPTPDELKSFKLSLFDQISPAVYTPLLLFYTNHHEPLTPDELSRRLKISMSKTLTHFYPFTGRVINNLHIECTDQGAEFLEAKVSCCLSDILKQPNLTLLDKLIPIDIFSKEARDGPLLLVQANFFECGGLVVGICISHKQADAATLCTFVNLWAEEAKGIDSSVSPDFCFSSRFPPVDYLSALPEVEITKNESITQRFVIEPSRIAELKIRAVSDEVPRPTAVESVLALMWKTAATASMKNADPGSAPRRTGMSQIVNLRKRVDPTMPENTMGNLVGYFRVETEEAEAELKLPELVRLLRKGLQKYQIEVNEIIGGEVRVQDILKSAADFGVQLADQGVDNFNCSSWCKFPMYESDFGWGKPVWASLPSLEFKNDVRMINTADGEGIEVWLALSDANMDLFEHDEDLLHFMAVNPTIQV</sequence>
<dbReference type="Gene3D" id="3.30.559.10">
    <property type="entry name" value="Chloramphenicol acetyltransferase-like domain"/>
    <property type="match status" value="2"/>
</dbReference>
<dbReference type="GO" id="GO:0016746">
    <property type="term" value="F:acyltransferase activity"/>
    <property type="evidence" value="ECO:0007669"/>
    <property type="project" value="UniProtKB-KW"/>
</dbReference>
<organism evidence="4 5">
    <name type="scientific">Trapa natans</name>
    <name type="common">Water chestnut</name>
    <dbReference type="NCBI Taxonomy" id="22666"/>
    <lineage>
        <taxon>Eukaryota</taxon>
        <taxon>Viridiplantae</taxon>
        <taxon>Streptophyta</taxon>
        <taxon>Embryophyta</taxon>
        <taxon>Tracheophyta</taxon>
        <taxon>Spermatophyta</taxon>
        <taxon>Magnoliopsida</taxon>
        <taxon>eudicotyledons</taxon>
        <taxon>Gunneridae</taxon>
        <taxon>Pentapetalae</taxon>
        <taxon>rosids</taxon>
        <taxon>malvids</taxon>
        <taxon>Myrtales</taxon>
        <taxon>Lythraceae</taxon>
        <taxon>Trapa</taxon>
    </lineage>
</organism>
<protein>
    <submittedName>
        <fullName evidence="4">Uncharacterized protein</fullName>
    </submittedName>
</protein>
<dbReference type="AlphaFoldDB" id="A0AAN7M568"/>
<dbReference type="PANTHER" id="PTHR31623:SF122">
    <property type="entry name" value="HXXXD-TYPE ACYL-TRANSFERASE FAMILY PROTEIN"/>
    <property type="match status" value="1"/>
</dbReference>
<dbReference type="Pfam" id="PF02458">
    <property type="entry name" value="Transferase"/>
    <property type="match status" value="1"/>
</dbReference>
<keyword evidence="3" id="KW-0012">Acyltransferase</keyword>
<comment type="similarity">
    <text evidence="1">Belongs to the plant acyltransferase family.</text>
</comment>
<evidence type="ECO:0000313" key="5">
    <source>
        <dbReference type="Proteomes" id="UP001346149"/>
    </source>
</evidence>
<reference evidence="4 5" key="1">
    <citation type="journal article" date="2023" name="Hortic Res">
        <title>Pangenome of water caltrop reveals structural variations and asymmetric subgenome divergence after allopolyploidization.</title>
        <authorList>
            <person name="Zhang X."/>
            <person name="Chen Y."/>
            <person name="Wang L."/>
            <person name="Yuan Y."/>
            <person name="Fang M."/>
            <person name="Shi L."/>
            <person name="Lu R."/>
            <person name="Comes H.P."/>
            <person name="Ma Y."/>
            <person name="Chen Y."/>
            <person name="Huang G."/>
            <person name="Zhou Y."/>
            <person name="Zheng Z."/>
            <person name="Qiu Y."/>
        </authorList>
    </citation>
    <scope>NUCLEOTIDE SEQUENCE [LARGE SCALE GENOMIC DNA]</scope>
    <source>
        <strain evidence="4">F231</strain>
    </source>
</reference>
<keyword evidence="5" id="KW-1185">Reference proteome</keyword>
<evidence type="ECO:0000256" key="3">
    <source>
        <dbReference type="ARBA" id="ARBA00023315"/>
    </source>
</evidence>
<name>A0AAN7M568_TRANT</name>
<accession>A0AAN7M568</accession>